<sequence length="208" mass="23848">MAVVRPFQSLLGLFLLRLCHEGCWGISMDLSTCTQLQLNSVMLNCIGEYNEDDQDNELWKECLLTEGLDAAMQCVKAEILEEMKDEDASVFTFQSEMMLYKIAEFTMSVLLESVVDCLEFDEDVMEECMFNLAIERLMVRITTIIEDNFQHPEYVSCWARGTLNGAKECAELLPSHLTFGVGSAYHQWRHKDFTLCTLRYSINSTVDC</sequence>
<evidence type="ECO:0008006" key="4">
    <source>
        <dbReference type="Google" id="ProtNLM"/>
    </source>
</evidence>
<comment type="caution">
    <text evidence="2">The sequence shown here is derived from an EMBL/GenBank/DDBJ whole genome shotgun (WGS) entry which is preliminary data.</text>
</comment>
<evidence type="ECO:0000313" key="3">
    <source>
        <dbReference type="Proteomes" id="UP001046870"/>
    </source>
</evidence>
<evidence type="ECO:0000256" key="1">
    <source>
        <dbReference type="SAM" id="SignalP"/>
    </source>
</evidence>
<feature type="signal peptide" evidence="1">
    <location>
        <begin position="1"/>
        <end position="25"/>
    </location>
</feature>
<gene>
    <name evidence="2" type="ORF">MATL_G00193020</name>
</gene>
<feature type="chain" id="PRO_5038614964" description="Secreted protein" evidence="1">
    <location>
        <begin position="26"/>
        <end position="208"/>
    </location>
</feature>
<protein>
    <recommendedName>
        <fullName evidence="4">Secreted protein</fullName>
    </recommendedName>
</protein>
<keyword evidence="1" id="KW-0732">Signal</keyword>
<name>A0A9D3SZ23_MEGAT</name>
<proteinExistence type="predicted"/>
<keyword evidence="3" id="KW-1185">Reference proteome</keyword>
<accession>A0A9D3SZ23</accession>
<evidence type="ECO:0000313" key="2">
    <source>
        <dbReference type="EMBL" id="KAG7461619.1"/>
    </source>
</evidence>
<dbReference type="EMBL" id="JAFDVH010000017">
    <property type="protein sequence ID" value="KAG7461619.1"/>
    <property type="molecule type" value="Genomic_DNA"/>
</dbReference>
<reference evidence="2" key="1">
    <citation type="submission" date="2021-01" db="EMBL/GenBank/DDBJ databases">
        <authorList>
            <person name="Zahm M."/>
            <person name="Roques C."/>
            <person name="Cabau C."/>
            <person name="Klopp C."/>
            <person name="Donnadieu C."/>
            <person name="Jouanno E."/>
            <person name="Lampietro C."/>
            <person name="Louis A."/>
            <person name="Herpin A."/>
            <person name="Echchiki A."/>
            <person name="Berthelot C."/>
            <person name="Parey E."/>
            <person name="Roest-Crollius H."/>
            <person name="Braasch I."/>
            <person name="Postlethwait J."/>
            <person name="Bobe J."/>
            <person name="Montfort J."/>
            <person name="Bouchez O."/>
            <person name="Begum T."/>
            <person name="Mejri S."/>
            <person name="Adams A."/>
            <person name="Chen W.-J."/>
            <person name="Guiguen Y."/>
        </authorList>
    </citation>
    <scope>NUCLEOTIDE SEQUENCE</scope>
    <source>
        <strain evidence="2">YG-15Mar2019-1</strain>
        <tissue evidence="2">Brain</tissue>
    </source>
</reference>
<dbReference type="OrthoDB" id="10464136at2759"/>
<organism evidence="2 3">
    <name type="scientific">Megalops atlanticus</name>
    <name type="common">Tarpon</name>
    <name type="synonym">Clupea gigantea</name>
    <dbReference type="NCBI Taxonomy" id="7932"/>
    <lineage>
        <taxon>Eukaryota</taxon>
        <taxon>Metazoa</taxon>
        <taxon>Chordata</taxon>
        <taxon>Craniata</taxon>
        <taxon>Vertebrata</taxon>
        <taxon>Euteleostomi</taxon>
        <taxon>Actinopterygii</taxon>
        <taxon>Neopterygii</taxon>
        <taxon>Teleostei</taxon>
        <taxon>Elopiformes</taxon>
        <taxon>Megalopidae</taxon>
        <taxon>Megalops</taxon>
    </lineage>
</organism>
<dbReference type="AlphaFoldDB" id="A0A9D3SZ23"/>
<dbReference type="Proteomes" id="UP001046870">
    <property type="component" value="Chromosome 17"/>
</dbReference>